<dbReference type="InterPro" id="IPR000073">
    <property type="entry name" value="AB_hydrolase_1"/>
</dbReference>
<dbReference type="EMBL" id="VFMN01000001">
    <property type="protein sequence ID" value="TQJ08432.1"/>
    <property type="molecule type" value="Genomic_DNA"/>
</dbReference>
<name>A0A542DZC1_9MICO</name>
<keyword evidence="3" id="KW-0378">Hydrolase</keyword>
<proteinExistence type="predicted"/>
<keyword evidence="4" id="KW-1185">Reference proteome</keyword>
<dbReference type="InterPro" id="IPR013595">
    <property type="entry name" value="Pept_S33_TAP-like_C"/>
</dbReference>
<dbReference type="Gene3D" id="3.40.50.1820">
    <property type="entry name" value="alpha/beta hydrolase"/>
    <property type="match status" value="2"/>
</dbReference>
<feature type="domain" description="AB hydrolase-1" evidence="1">
    <location>
        <begin position="143"/>
        <end position="278"/>
    </location>
</feature>
<evidence type="ECO:0000259" key="2">
    <source>
        <dbReference type="Pfam" id="PF08386"/>
    </source>
</evidence>
<dbReference type="Pfam" id="PF00561">
    <property type="entry name" value="Abhydrolase_1"/>
    <property type="match status" value="1"/>
</dbReference>
<organism evidence="3 4">
    <name type="scientific">Lapillicoccus jejuensis</name>
    <dbReference type="NCBI Taxonomy" id="402171"/>
    <lineage>
        <taxon>Bacteria</taxon>
        <taxon>Bacillati</taxon>
        <taxon>Actinomycetota</taxon>
        <taxon>Actinomycetes</taxon>
        <taxon>Micrococcales</taxon>
        <taxon>Intrasporangiaceae</taxon>
        <taxon>Lapillicoccus</taxon>
    </lineage>
</organism>
<dbReference type="Proteomes" id="UP000317893">
    <property type="component" value="Unassembled WGS sequence"/>
</dbReference>
<comment type="caution">
    <text evidence="3">The sequence shown here is derived from an EMBL/GenBank/DDBJ whole genome shotgun (WGS) entry which is preliminary data.</text>
</comment>
<dbReference type="SUPFAM" id="SSF53474">
    <property type="entry name" value="alpha/beta-Hydrolases"/>
    <property type="match status" value="1"/>
</dbReference>
<dbReference type="Pfam" id="PF08386">
    <property type="entry name" value="Abhydrolase_4"/>
    <property type="match status" value="1"/>
</dbReference>
<evidence type="ECO:0000259" key="1">
    <source>
        <dbReference type="Pfam" id="PF00561"/>
    </source>
</evidence>
<dbReference type="InterPro" id="IPR050471">
    <property type="entry name" value="AB_hydrolase"/>
</dbReference>
<gene>
    <name evidence="3" type="ORF">FB458_1520</name>
</gene>
<dbReference type="PANTHER" id="PTHR43433">
    <property type="entry name" value="HYDROLASE, ALPHA/BETA FOLD FAMILY PROTEIN"/>
    <property type="match status" value="1"/>
</dbReference>
<feature type="domain" description="Peptidase S33 tripeptidyl aminopeptidase-like C-terminal" evidence="2">
    <location>
        <begin position="452"/>
        <end position="547"/>
    </location>
</feature>
<dbReference type="AlphaFoldDB" id="A0A542DZC1"/>
<reference evidence="3 4" key="1">
    <citation type="submission" date="2019-06" db="EMBL/GenBank/DDBJ databases">
        <title>Sequencing the genomes of 1000 actinobacteria strains.</title>
        <authorList>
            <person name="Klenk H.-P."/>
        </authorList>
    </citation>
    <scope>NUCLEOTIDE SEQUENCE [LARGE SCALE GENOMIC DNA]</scope>
    <source>
        <strain evidence="3 4">DSM 18607</strain>
    </source>
</reference>
<sequence length="689" mass="71284">MVDAADVSDVRASVSAVGVPGGAGGPSLPKVMPRRLALAAVLALAATVPAAASAAPPTAPTTGPRTASVLADLSAAGLTTCHIGAGAPTRCGRLAVPLDRTDPGSARITVGYAWIPATGRSTGTVLAMEGGPGYPSTGTAADFLTMLGPLHADHDLLLVDARGTGRSTAIDCRPLQTLTPPAPRPALLEAAGACGDQLDHTWKRTDGTWQHGSQLFTTAATVADVAEVVDHLHLTGLDLYGDSYGSYFAQAFLARHGDLLRSATLDSTYETVGLDPWYRTSAVVAHRAFDETCRRSPTCPPGSWERIGELASRLRAHPVSGLVPGTDGTRHPTTVDVQALVNLVNDAGYDAEVYRQLDPAVRAALAGDPLPVLRLYAQDIGYDYSDYAGPARAYSDGLYLAVACSDYPQLFDLRAPVAERKRQLATAIAGADPSWFAPFTAAEWTSVLDYTETYAGCLTWPAPVGPVEPPVPAGAPLDPAGVPVLVLTGEVDSLTPDLGARHVARQIGRSATVLEAANNPHLVALEDAQSTCGAQAVRRFVRTLVAPGPACLAGIAPLVLRAQFPTTLGTSTPAGVVSGSADGPARRAASLAWQAVWDAAARYDVVDGRTDAGLRGGRVDYARNGSRVVLDHDRLAGDASVTGTVDTATGGTVTVRADDGRTWRVRVDPLTADGIGTVRVGGAALRAVA</sequence>
<dbReference type="PANTHER" id="PTHR43433:SF5">
    <property type="entry name" value="AB HYDROLASE-1 DOMAIN-CONTAINING PROTEIN"/>
    <property type="match status" value="1"/>
</dbReference>
<protein>
    <submittedName>
        <fullName evidence="3">Alpha/beta hydrolase family protein</fullName>
    </submittedName>
</protein>
<evidence type="ECO:0000313" key="4">
    <source>
        <dbReference type="Proteomes" id="UP000317893"/>
    </source>
</evidence>
<dbReference type="GO" id="GO:0016787">
    <property type="term" value="F:hydrolase activity"/>
    <property type="evidence" value="ECO:0007669"/>
    <property type="project" value="UniProtKB-KW"/>
</dbReference>
<dbReference type="InterPro" id="IPR029058">
    <property type="entry name" value="AB_hydrolase_fold"/>
</dbReference>
<evidence type="ECO:0000313" key="3">
    <source>
        <dbReference type="EMBL" id="TQJ08432.1"/>
    </source>
</evidence>
<accession>A0A542DZC1</accession>